<evidence type="ECO:0000313" key="1">
    <source>
        <dbReference type="EMBL" id="PKR80694.1"/>
    </source>
</evidence>
<protein>
    <recommendedName>
        <fullName evidence="3">AB hydrolase-1 domain-containing protein</fullName>
    </recommendedName>
</protein>
<gene>
    <name evidence="1" type="ORF">CW751_07950</name>
</gene>
<organism evidence="1 2">
    <name type="scientific">Brumimicrobium salinarum</name>
    <dbReference type="NCBI Taxonomy" id="2058658"/>
    <lineage>
        <taxon>Bacteria</taxon>
        <taxon>Pseudomonadati</taxon>
        <taxon>Bacteroidota</taxon>
        <taxon>Flavobacteriia</taxon>
        <taxon>Flavobacteriales</taxon>
        <taxon>Crocinitomicaceae</taxon>
        <taxon>Brumimicrobium</taxon>
    </lineage>
</organism>
<keyword evidence="2" id="KW-1185">Reference proteome</keyword>
<name>A0A2I0R283_9FLAO</name>
<evidence type="ECO:0000313" key="2">
    <source>
        <dbReference type="Proteomes" id="UP000236654"/>
    </source>
</evidence>
<dbReference type="SUPFAM" id="SSF53474">
    <property type="entry name" value="alpha/beta-Hydrolases"/>
    <property type="match status" value="1"/>
</dbReference>
<proteinExistence type="predicted"/>
<comment type="caution">
    <text evidence="1">The sequence shown here is derived from an EMBL/GenBank/DDBJ whole genome shotgun (WGS) entry which is preliminary data.</text>
</comment>
<dbReference type="OrthoDB" id="2247630at2"/>
<sequence length="119" mass="13908">MKKNNRNLRKVSHLDFDLFYEVYGDGDTSVLCFHGNGRTAEDFKFLQKDTRKIISIHLFLHDFSTFSPHRIEQDFITSKHVEKLLEKILIQEAVNNFHWVAYSQGGRFTLSALPFSRTG</sequence>
<dbReference type="InterPro" id="IPR029058">
    <property type="entry name" value="AB_hydrolase_fold"/>
</dbReference>
<dbReference type="RefSeq" id="WP_101334476.1">
    <property type="nucleotide sequence ID" value="NZ_PJNI01000008.1"/>
</dbReference>
<evidence type="ECO:0008006" key="3">
    <source>
        <dbReference type="Google" id="ProtNLM"/>
    </source>
</evidence>
<dbReference type="Proteomes" id="UP000236654">
    <property type="component" value="Unassembled WGS sequence"/>
</dbReference>
<accession>A0A2I0R283</accession>
<reference evidence="1 2" key="1">
    <citation type="submission" date="2017-12" db="EMBL/GenBank/DDBJ databases">
        <title>The draft genome sequence of Brumimicrobium saltpan LHR20.</title>
        <authorList>
            <person name="Do Z.-J."/>
            <person name="Luo H.-R."/>
        </authorList>
    </citation>
    <scope>NUCLEOTIDE SEQUENCE [LARGE SCALE GENOMIC DNA]</scope>
    <source>
        <strain evidence="1 2">LHR20</strain>
    </source>
</reference>
<dbReference type="Gene3D" id="3.40.50.1820">
    <property type="entry name" value="alpha/beta hydrolase"/>
    <property type="match status" value="1"/>
</dbReference>
<dbReference type="EMBL" id="PJNI01000008">
    <property type="protein sequence ID" value="PKR80694.1"/>
    <property type="molecule type" value="Genomic_DNA"/>
</dbReference>
<dbReference type="AlphaFoldDB" id="A0A2I0R283"/>